<name>A0A3E1BGS3_RHILT</name>
<accession>A0A3E1BGS3</accession>
<keyword evidence="1" id="KW-0472">Membrane</keyword>
<dbReference type="RefSeq" id="WP_116274000.1">
    <property type="nucleotide sequence ID" value="NZ_KZ859521.1"/>
</dbReference>
<evidence type="ECO:0000256" key="1">
    <source>
        <dbReference type="SAM" id="Phobius"/>
    </source>
</evidence>
<evidence type="ECO:0000313" key="2">
    <source>
        <dbReference type="EMBL" id="RFB92305.1"/>
    </source>
</evidence>
<protein>
    <submittedName>
        <fullName evidence="2">Uncharacterized protein</fullName>
    </submittedName>
</protein>
<organism evidence="2 3">
    <name type="scientific">Rhizobium leguminosarum bv. trifolii</name>
    <dbReference type="NCBI Taxonomy" id="386"/>
    <lineage>
        <taxon>Bacteria</taxon>
        <taxon>Pseudomonadati</taxon>
        <taxon>Pseudomonadota</taxon>
        <taxon>Alphaproteobacteria</taxon>
        <taxon>Hyphomicrobiales</taxon>
        <taxon>Rhizobiaceae</taxon>
        <taxon>Rhizobium/Agrobacterium group</taxon>
        <taxon>Rhizobium</taxon>
    </lineage>
</organism>
<keyword evidence="1" id="KW-0812">Transmembrane</keyword>
<dbReference type="EMBL" id="NAOO01000018">
    <property type="protein sequence ID" value="RFB92305.1"/>
    <property type="molecule type" value="Genomic_DNA"/>
</dbReference>
<proteinExistence type="predicted"/>
<comment type="caution">
    <text evidence="2">The sequence shown here is derived from an EMBL/GenBank/DDBJ whole genome shotgun (WGS) entry which is preliminary data.</text>
</comment>
<feature type="transmembrane region" description="Helical" evidence="1">
    <location>
        <begin position="7"/>
        <end position="26"/>
    </location>
</feature>
<gene>
    <name evidence="2" type="ORF">B5K10_15950</name>
</gene>
<feature type="transmembrane region" description="Helical" evidence="1">
    <location>
        <begin position="46"/>
        <end position="65"/>
    </location>
</feature>
<sequence length="240" mass="27469">MKSKREKIAWAAVVVATFGICLPIMFGEPRKIDDQHGGDGWRNAIYDFQTLITGVAAVVAAYFAINQSRMVEANSERRHQQLMELSLRSARLMINRTVFPMVEYIEEALENVEGWHKRIAADGGAWFLAKNFIHLKKMSGSWQEIVYDEQLGIAEAYFDGAMVHALRRSRETTKSITGRVITIEYRLTPLTGYDGEQEVITGVLQEFVDGLDQDLRTLLEFLTEFRDGLRKLERDYLKTV</sequence>
<reference evidence="2 3" key="1">
    <citation type="submission" date="2017-03" db="EMBL/GenBank/DDBJ databases">
        <title>Genome analysis of Rhizobial strains effectives or ineffectives for nitrogen fixation isolated from bean seeds.</title>
        <authorList>
            <person name="Peralta H."/>
            <person name="Aguilar-Vera A."/>
            <person name="Mora Y."/>
            <person name="Vargas-Lagunas C."/>
            <person name="Girard L."/>
            <person name="Mora J."/>
        </authorList>
    </citation>
    <scope>NUCLEOTIDE SEQUENCE [LARGE SCALE GENOMIC DNA]</scope>
    <source>
        <strain evidence="2 3">CCGM5</strain>
    </source>
</reference>
<evidence type="ECO:0000313" key="3">
    <source>
        <dbReference type="Proteomes" id="UP000256748"/>
    </source>
</evidence>
<keyword evidence="1" id="KW-1133">Transmembrane helix</keyword>
<dbReference type="AlphaFoldDB" id="A0A3E1BGS3"/>
<dbReference type="Proteomes" id="UP000256748">
    <property type="component" value="Unassembled WGS sequence"/>
</dbReference>